<dbReference type="Gene3D" id="1.10.1200.10">
    <property type="entry name" value="ACP-like"/>
    <property type="match status" value="3"/>
</dbReference>
<evidence type="ECO:0000256" key="4">
    <source>
        <dbReference type="ARBA" id="ARBA00022553"/>
    </source>
</evidence>
<dbReference type="InterPro" id="IPR013154">
    <property type="entry name" value="ADH-like_N"/>
</dbReference>
<evidence type="ECO:0000256" key="3">
    <source>
        <dbReference type="ARBA" id="ARBA00022450"/>
    </source>
</evidence>
<dbReference type="PROSITE" id="PS00606">
    <property type="entry name" value="KS3_1"/>
    <property type="match status" value="2"/>
</dbReference>
<dbReference type="InterPro" id="IPR014031">
    <property type="entry name" value="Ketoacyl_synth_C"/>
</dbReference>
<dbReference type="SUPFAM" id="SSF53901">
    <property type="entry name" value="Thiolase-like"/>
    <property type="match status" value="4"/>
</dbReference>
<dbReference type="PROSITE" id="PS52004">
    <property type="entry name" value="KS3_2"/>
    <property type="match status" value="4"/>
</dbReference>
<dbReference type="GO" id="GO:0047879">
    <property type="term" value="F:erythronolide synthase activity"/>
    <property type="evidence" value="ECO:0007669"/>
    <property type="project" value="UniProtKB-EC"/>
</dbReference>
<dbReference type="Pfam" id="PF08659">
    <property type="entry name" value="KR"/>
    <property type="match status" value="2"/>
</dbReference>
<dbReference type="Pfam" id="PF00550">
    <property type="entry name" value="PP-binding"/>
    <property type="match status" value="3"/>
</dbReference>
<dbReference type="Pfam" id="PF08240">
    <property type="entry name" value="ADH_N"/>
    <property type="match status" value="1"/>
</dbReference>
<dbReference type="PROSITE" id="PS01162">
    <property type="entry name" value="QOR_ZETA_CRYSTAL"/>
    <property type="match status" value="1"/>
</dbReference>
<evidence type="ECO:0000313" key="13">
    <source>
        <dbReference type="Proteomes" id="UP000196573"/>
    </source>
</evidence>
<reference evidence="12 13" key="1">
    <citation type="submission" date="2017-03" db="EMBL/GenBank/DDBJ databases">
        <authorList>
            <person name="Afonso C.L."/>
            <person name="Miller P.J."/>
            <person name="Scott M.A."/>
            <person name="Spackman E."/>
            <person name="Goraichik I."/>
            <person name="Dimitrov K.M."/>
            <person name="Suarez D.L."/>
            <person name="Swayne D.E."/>
        </authorList>
    </citation>
    <scope>NUCLEOTIDE SEQUENCE [LARGE SCALE GENOMIC DNA]</scope>
    <source>
        <strain evidence="12">SB41UT1</strain>
    </source>
</reference>
<dbReference type="Gene3D" id="3.30.70.3290">
    <property type="match status" value="2"/>
</dbReference>
<keyword evidence="4" id="KW-0597">Phosphoprotein</keyword>
<dbReference type="InterPro" id="IPR036291">
    <property type="entry name" value="NAD(P)-bd_dom_sf"/>
</dbReference>
<name>A0A1X7AFQ9_9GAMM</name>
<dbReference type="InterPro" id="IPR029063">
    <property type="entry name" value="SAM-dependent_MTases_sf"/>
</dbReference>
<dbReference type="SMART" id="SM01294">
    <property type="entry name" value="PKS_PP_betabranch"/>
    <property type="match status" value="2"/>
</dbReference>
<dbReference type="GO" id="GO:0031177">
    <property type="term" value="F:phosphopantetheine binding"/>
    <property type="evidence" value="ECO:0007669"/>
    <property type="project" value="InterPro"/>
</dbReference>
<dbReference type="InterPro" id="IPR020843">
    <property type="entry name" value="ER"/>
</dbReference>
<dbReference type="Pfam" id="PF13602">
    <property type="entry name" value="ADH_zinc_N_2"/>
    <property type="match status" value="1"/>
</dbReference>
<dbReference type="Pfam" id="PF08242">
    <property type="entry name" value="Methyltransf_12"/>
    <property type="match status" value="1"/>
</dbReference>
<dbReference type="InterPro" id="IPR036736">
    <property type="entry name" value="ACP-like_sf"/>
</dbReference>
<organism evidence="12 13">
    <name type="scientific">Parendozoicomonas haliclonae</name>
    <dbReference type="NCBI Taxonomy" id="1960125"/>
    <lineage>
        <taxon>Bacteria</taxon>
        <taxon>Pseudomonadati</taxon>
        <taxon>Pseudomonadota</taxon>
        <taxon>Gammaproteobacteria</taxon>
        <taxon>Oceanospirillales</taxon>
        <taxon>Endozoicomonadaceae</taxon>
        <taxon>Parendozoicomonas</taxon>
    </lineage>
</organism>
<feature type="domain" description="Ketosynthase family 3 (KS3)" evidence="11">
    <location>
        <begin position="699"/>
        <end position="1114"/>
    </location>
</feature>
<dbReference type="InterPro" id="IPR057326">
    <property type="entry name" value="KR_dom"/>
</dbReference>
<keyword evidence="3" id="KW-0596">Phosphopantetheine</keyword>
<feature type="domain" description="Ketosynthase family 3 (KS3)" evidence="11">
    <location>
        <begin position="3607"/>
        <end position="4026"/>
    </location>
</feature>
<dbReference type="SUPFAM" id="SSF47336">
    <property type="entry name" value="ACP-like"/>
    <property type="match status" value="3"/>
</dbReference>
<dbReference type="SMART" id="SM00825">
    <property type="entry name" value="PKS_KS"/>
    <property type="match status" value="4"/>
</dbReference>
<dbReference type="Gene3D" id="3.40.50.150">
    <property type="entry name" value="Vaccinia Virus protein VP39"/>
    <property type="match status" value="1"/>
</dbReference>
<dbReference type="InterPro" id="IPR013217">
    <property type="entry name" value="Methyltransf_12"/>
</dbReference>
<dbReference type="InterPro" id="IPR009081">
    <property type="entry name" value="PP-bd_ACP"/>
</dbReference>
<dbReference type="CDD" id="cd05195">
    <property type="entry name" value="enoyl_red"/>
    <property type="match status" value="1"/>
</dbReference>
<evidence type="ECO:0000259" key="11">
    <source>
        <dbReference type="PROSITE" id="PS52004"/>
    </source>
</evidence>
<dbReference type="InterPro" id="IPR011032">
    <property type="entry name" value="GroES-like_sf"/>
</dbReference>
<dbReference type="PANTHER" id="PTHR43775:SF37">
    <property type="entry name" value="SI:DKEY-61P9.11"/>
    <property type="match status" value="1"/>
</dbReference>
<gene>
    <name evidence="12" type="primary">eryA_1</name>
    <name evidence="12" type="ORF">EHSB41UT_00852</name>
</gene>
<dbReference type="InterPro" id="IPR014030">
    <property type="entry name" value="Ketoacyl_synth_N"/>
</dbReference>
<dbReference type="EMBL" id="FWPT01000002">
    <property type="protein sequence ID" value="SMA38199.1"/>
    <property type="molecule type" value="Genomic_DNA"/>
</dbReference>
<keyword evidence="8 12" id="KW-0012">Acyltransferase</keyword>
<dbReference type="SUPFAM" id="SSF50129">
    <property type="entry name" value="GroES-like"/>
    <property type="match status" value="1"/>
</dbReference>
<evidence type="ECO:0000313" key="12">
    <source>
        <dbReference type="EMBL" id="SMA38199.1"/>
    </source>
</evidence>
<dbReference type="Pfam" id="PF02801">
    <property type="entry name" value="Ketoacyl-synt_C"/>
    <property type="match status" value="4"/>
</dbReference>
<dbReference type="CDD" id="cd05274">
    <property type="entry name" value="KR_FAS_SDR_x"/>
    <property type="match status" value="1"/>
</dbReference>
<feature type="domain" description="Ketosynthase family 3 (KS3)" evidence="11">
    <location>
        <begin position="1"/>
        <end position="439"/>
    </location>
</feature>
<dbReference type="GO" id="GO:0008270">
    <property type="term" value="F:zinc ion binding"/>
    <property type="evidence" value="ECO:0007669"/>
    <property type="project" value="InterPro"/>
</dbReference>
<evidence type="ECO:0000256" key="2">
    <source>
        <dbReference type="ARBA" id="ARBA00006484"/>
    </source>
</evidence>
<dbReference type="CDD" id="cd00833">
    <property type="entry name" value="PKS"/>
    <property type="match status" value="4"/>
</dbReference>
<feature type="domain" description="Carrier" evidence="10">
    <location>
        <begin position="611"/>
        <end position="685"/>
    </location>
</feature>
<dbReference type="InterPro" id="IPR020841">
    <property type="entry name" value="PKS_Beta-ketoAc_synthase_dom"/>
</dbReference>
<feature type="domain" description="Ketosynthase family 3 (KS3)" evidence="11">
    <location>
        <begin position="2042"/>
        <end position="2474"/>
    </location>
</feature>
<keyword evidence="6" id="KW-0521">NADP</keyword>
<dbReference type="FunFam" id="3.40.50.720:FF:000209">
    <property type="entry name" value="Polyketide synthase Pks12"/>
    <property type="match status" value="1"/>
</dbReference>
<dbReference type="SUPFAM" id="SSF53335">
    <property type="entry name" value="S-adenosyl-L-methionine-dependent methyltransferases"/>
    <property type="match status" value="1"/>
</dbReference>
<dbReference type="Gene3D" id="3.90.180.10">
    <property type="entry name" value="Medium-chain alcohol dehydrogenases, catalytic domain"/>
    <property type="match status" value="1"/>
</dbReference>
<dbReference type="GO" id="GO:0004312">
    <property type="term" value="F:fatty acid synthase activity"/>
    <property type="evidence" value="ECO:0007669"/>
    <property type="project" value="TreeGrafter"/>
</dbReference>
<dbReference type="InterPro" id="IPR050091">
    <property type="entry name" value="PKS_NRPS_Biosynth_Enz"/>
</dbReference>
<comment type="pathway">
    <text evidence="1">Lipid metabolism; fatty acid biosynthesis.</text>
</comment>
<dbReference type="SMART" id="SM00822">
    <property type="entry name" value="PKS_KR"/>
    <property type="match status" value="2"/>
</dbReference>
<dbReference type="Pfam" id="PF16197">
    <property type="entry name" value="KAsynt_C_assoc"/>
    <property type="match status" value="3"/>
</dbReference>
<dbReference type="SUPFAM" id="SSF51735">
    <property type="entry name" value="NAD(P)-binding Rossmann-fold domains"/>
    <property type="match status" value="5"/>
</dbReference>
<dbReference type="GO" id="GO:0004315">
    <property type="term" value="F:3-oxoacyl-[acyl-carrier-protein] synthase activity"/>
    <property type="evidence" value="ECO:0007669"/>
    <property type="project" value="InterPro"/>
</dbReference>
<comment type="similarity">
    <text evidence="2">Belongs to the short-chain dehydrogenases/reductases (SDR) family.</text>
</comment>
<dbReference type="PANTHER" id="PTHR43775">
    <property type="entry name" value="FATTY ACID SYNTHASE"/>
    <property type="match status" value="1"/>
</dbReference>
<dbReference type="EC" id="2.3.1.94" evidence="12"/>
<dbReference type="Gene3D" id="3.40.50.720">
    <property type="entry name" value="NAD(P)-binding Rossmann-like Domain"/>
    <property type="match status" value="3"/>
</dbReference>
<dbReference type="Proteomes" id="UP000196573">
    <property type="component" value="Unassembled WGS sequence"/>
</dbReference>
<dbReference type="Gene3D" id="3.40.47.10">
    <property type="match status" value="4"/>
</dbReference>
<evidence type="ECO:0000256" key="9">
    <source>
        <dbReference type="ARBA" id="ARBA00054155"/>
    </source>
</evidence>
<feature type="domain" description="Carrier" evidence="10">
    <location>
        <begin position="1943"/>
        <end position="2020"/>
    </location>
</feature>
<sequence length="4030" mass="435476">MQYAIGGIAALLPGDEDRSDQALNNRSKWNCLSNSNIYSVDRCIRDCPPNRIPDHLSDKDMFQLWSQYGKRAGWLENYDHFDAGFFQLSDAEATGMDPRQRLMLQTAYHALEQSGLTNTALTDCKTGVFVGASQDDFSCCLAGSKEQQPFLNPDAKPVTGDNRAMLAGRIAHALNLSGMACVVDTASSSGLSALALACRSLQAGECDQALVGSVQLNLDPLYTCRLGLAGMLSPKGRCASFSTQADGYVRAEGCIALVLMPLERALAEKRPINGIIRGLATNHDGRTKIPTSPDQAAQQAVIQQALTDAGCLPEDIGYLETHGSGTPVGDPIELAALQQVFSHSEAARGHALPLGAVKAQIGHTEAVAGLAGLVHALAVLKSHERPASALDASHSLLAGGDYPGLQLSQTPIVWGAGNKLAGVSAFGISGTNVHVIVEAAQSESDTVVPSQAPAQDKDDNEILLPVSAKTPEALKQQLDNIQHWLLQNPTISLQDVMYTLAVGRESFDCRVLITGRNREELLEQLSRYQNPQLLHPPHDVPAVKDQRSNSLQALAANWRDGHSVDWTLALDSGRIVSLPGYPFQTRAFPTPSLQRRPSEQQWQAPILLSHDEISANVLTICASVLGIDRNDLKPDIALRDQGLSSILTQVLHQKLESLCAGTLPKTLLFNYQTPAAVIGYLQKTGVSPSTKETNQQVKDERIAIVGIGCRFPGSINNPEQFWELLISGKDGIEPLTNQRWAASFNRELPQGAGLLDDISHFDAAAFGIPESALEEMDPQMAVLFQVVQQALTDAGLTRDQLRGSRTGVFIGISSNEHLSRRMQGDITANTLLFTAHSAMVGRLSYWLDLHGPNLAIDTACSSSLVAIHKACQSLRAGECDLAIAGGVNLLLDPATTFYYQKLGVLSPTSRCRTFSTEADGYVRAEGSGIVILTRCNNAGVETALHTQAPRGFIAGSAVNHDGYSQGMTAPNGLAQQAVIHSALQQAGCGAGDIGYAEAHGTGTALGDPVEVEALNAVYGQGRDADRPLLLGAVKSNIGHTESAAGVAGLIKVVLALEHGELPANLNSQPLSSAIPWEELSLKVVSENQPGPASRWACVSSFGFSGTNAHAIIQRASIEEGQSQAIVRPYSPPVVTASDAVPELGWKPLGVSFDSHPPSLYNLSWELCGEAGPWPSEMDLSISEENDHLVIWTLSGTRDTARQQVMAAIDKALAMLQMAIKRQEPSQPLVWLLTEDDNEASRLMVAALQGLSRVFVAEHSEQSFYCITVAHNQGAIEACLKDRPAESVVIWKENGFHGLRLRSASPEFGLETQQRKLIIQQPGQLGGFGITSSPRQSPEAGEVEIAVRCAGLNFRDVMNILGLYPGEAGEPGLEVSGTVSRVGEGCQRLKSGDAVYGLAPGGFSQYTTTNEQYLCRKGEWLDYSQAAGIPVVWLTAWHALVTLGNLQAGETVLIHCAAGGVGMAAVQIARFRGARVIATASARKWDALREMGVEHLFSSRDTGFYQGIRELFPDNGESGVDLILNSLTGDILDRSLDLLTAQGTFIELGKVDIRSAEWLAEHYPEISYHHFDLMSVAAANPDHITATLQHLNGLFEQKVFQPLPVQTFPLSDSEKALRFMAGAHHIGKLVLENDLGSSRSSIQTTSEPIALSPHAEEIIVISGGTGAMGIHLAGWLRTQVSATLLLVGRKPLTSKQQSLLGQWQTDADRKSDSKAATKASVRFWQGDISSPEIADALCDEIRPQGRVIAVYHLAGVIEDCALIKANPEQFERVMAGKVWGAWNLHHRLVRYWPAANLVLFSSVSGLFGIPGQGSYVTANASLEGLANLRRAQSLPVQIIYWGHWAGTGMASDMTESQWHYIHQQGLQALDPDQALDAWEPVLAQPEQSTSVAILSLDLQSDKVTALPLIKPLLPEEVSSEAKALSCSDKGGEKGDQDNQQAIEPTREHLQQLIISGLQRILPGGASHLDMGRPLEGQGLDSLLGVEFRRYLNNKLALNLPASLLFDYPTIKTLIDHLMETLDSQSDNRGASDSPSPDAIKGKKDAIAIIGMGCRFPGGVTSPEQFWQLLEQGTDAITSIPDRGWEPEAFYSHEAGTPSRMICRAGGFLDHIYDFDNEFFEVLPKEATYLDPRLRLFMEVAWEALQRAGQTCTGLLNSMTSVYAGFCGSEYQSTVMADADTITPYSLLGTSFSAMAARLSYWLGLNAANLAIDTACSSSLVAVDLACQSLLQGHADLAIAGGANLILGPESSIYFSQLKALSPTDRCHSFGDKADGYVRAEGCGVVVLKRLSQALADGDRVDGVIRATAVNHDGQSQGPTAPNGRAQSRLLQSALQSAGVNAEQVAYIEAHGTGTPLGDPVETNALADVFASPDKSLLIGSVKSNIGHTEAAAGIAGLIKTVLCLQKRYVPPSLNAQQVNPRCTALLPHSDNGEEKPPSLKVVTAGTSLPDADQPVLAGVSAFGFSGTNAHVLVESPPHNKQSEQPSFAETVLIILSAKTPRALMMQAVNLQQYIDEYPATNLEQLAHSLALTRDGFAWRLAFLADSLADINQKLEQYLSLVRSDSAPDKTTAVTEDKWDGLWQSSPESDMPERHRDNVPVAPSLALTTLADLFTQGYDLDWSVVYPNVRRPLLRLPVYPYNKTTFRFQSHPQKQPSYKQQAEPRHPQGFQLKGRCWTQYPLSATDRPDEFPIDQENQLLEILNQLSVRAIMEALPVLGVETTPGCTFDPEVFPDPLSAHIPRRRLYRRLLTILRNNGYCLPVADGHSWQWQEPHQAASVNTLIPEQQKSHPAVRLFKRCAPQLGQVLSGTVDPLSLVFPDGDSQDVMGIYRDMATSRLINQQVAQQVAALARGLSGPVRILEIGAGTGSTTESVLRELADTPVHYTFTDIGQRFVTMARSSLIGLDNPNHRFTFETLDISQNPAGSPVSQLGPYDIVIAVNVLHATPDIQQCLKHIRTLCAPSGQFIFVEMLKPVPWLDLIFGLLDGWWCFTDHPQRTEHPLINASQWFEQLSAAEFHGGRVVPVPGSGAFQKLLMASASDVVLLGDPEQGADKDTRHWLCICSSATDVNGITGQLTASGESCEWLQLESVANAQSLMERAPTDILYFPAVDGEGLLEQVWSACEPLLIFLRRLLKVEHDLDSTAVEVRSFWMITRGAQPFDDETVPDSLSASLALSCTAGLLRAIHQEMPEIHCRHLDFSAESSLPQQRPQLIETILSESILSEPMLILHWHKGECYRLTMDSLPAESPRAVTLTKNGSYLITGGFGAVGQAWMEYLVEHGARTLILLGRNSPSQSVEKRLASLRADGITIHCVHGDIGQPQTLAELFKKDWLQAGDGLKGVIHAAGTIHDITLAGLSWEVMADVLSAKALGAWQLHQLTCGRALDFFVLCSSVVTVAGGPGQGAYIAANLLLDTLAEFRIRSGLPACSLNLPVIPDFGMAARHPPRPEALAAFARDGVYPMQASSLSVLLAQTMAQSHCGQLMVYPEPAASSVTADGIKTDTRQTGIDDSRSKDKLTRSELDRLLCQSLGWPEDHQLSPRQSFREMGLDSLVAVEIRSRLMKRVGRPLPISLLYDFPTPERLYSFLTENADDPAPNSKPCTSTAPDRRIAIIGMGCRYPGGADSPEEFWELLKSGTDAVGPVPKSRLNTMTGTGFSNIEGGFLENIYLFDAGFFGIAPAEARELDPQLFVMMQTAWNALERAGQRRETLYGSDTGVWIGLYANGHQGRMLNLPDSAINATNLINSEHSAMVGRLSYSLGLQGPNMPINTGCSSSLVAIHQACLGLLNDDCSLAVAGGVSLIERPGHYPMLARMNVLSPRFRCRPFAADADGFVPAEGCGMVVLKRLEDARRDGDPVLAVISASAINQDGHSQGPTAPNGEAQIQLLRKTLKRTGLEGSDIDYMEAHGTGTRLGDPLEARAVGEVYGRGRRDSELLWMGSAKGNIGHSEAAAGVAGVIKTVLAMNHGSIPASLHCSELSPEIPWHSLNLTVPREQIPWPVNTKDKRRAAVSAFGISGTNAHLILEEPDHE</sequence>
<evidence type="ECO:0000256" key="5">
    <source>
        <dbReference type="ARBA" id="ARBA00022679"/>
    </source>
</evidence>
<keyword evidence="5 12" id="KW-0808">Transferase</keyword>
<dbReference type="InterPro" id="IPR002364">
    <property type="entry name" value="Quin_OxRdtase/zeta-crystal_CS"/>
</dbReference>
<dbReference type="SMART" id="SM00823">
    <property type="entry name" value="PKS_PP"/>
    <property type="match status" value="3"/>
</dbReference>
<dbReference type="GO" id="GO:0016491">
    <property type="term" value="F:oxidoreductase activity"/>
    <property type="evidence" value="ECO:0007669"/>
    <property type="project" value="InterPro"/>
</dbReference>
<dbReference type="SMART" id="SM00829">
    <property type="entry name" value="PKS_ER"/>
    <property type="match status" value="1"/>
</dbReference>
<proteinExistence type="inferred from homology"/>
<evidence type="ECO:0000259" key="10">
    <source>
        <dbReference type="PROSITE" id="PS50075"/>
    </source>
</evidence>
<dbReference type="OrthoDB" id="9766402at2"/>
<dbReference type="InterPro" id="IPR013968">
    <property type="entry name" value="PKS_KR"/>
</dbReference>
<comment type="function">
    <text evidence="9">Involved in production of the polyketide antibiotic thailandamide.</text>
</comment>
<dbReference type="FunFam" id="3.40.47.10:FF:000019">
    <property type="entry name" value="Polyketide synthase type I"/>
    <property type="match status" value="1"/>
</dbReference>
<dbReference type="InterPro" id="IPR032821">
    <property type="entry name" value="PKS_assoc"/>
</dbReference>
<accession>A0A1X7AFQ9</accession>
<protein>
    <submittedName>
        <fullName evidence="12">Erythronolide synthase, modules 5 and 6</fullName>
        <ecNumber evidence="12">2.3.1.94</ecNumber>
    </submittedName>
</protein>
<evidence type="ECO:0000256" key="1">
    <source>
        <dbReference type="ARBA" id="ARBA00005194"/>
    </source>
</evidence>
<evidence type="ECO:0000256" key="7">
    <source>
        <dbReference type="ARBA" id="ARBA00023268"/>
    </source>
</evidence>
<keyword evidence="13" id="KW-1185">Reference proteome</keyword>
<dbReference type="PROSITE" id="PS00012">
    <property type="entry name" value="PHOSPHOPANTETHEINE"/>
    <property type="match status" value="1"/>
</dbReference>
<keyword evidence="7" id="KW-0511">Multifunctional enzyme</keyword>
<dbReference type="PROSITE" id="PS50075">
    <property type="entry name" value="CARRIER"/>
    <property type="match status" value="3"/>
</dbReference>
<dbReference type="InterPro" id="IPR018201">
    <property type="entry name" value="Ketoacyl_synth_AS"/>
</dbReference>
<evidence type="ECO:0000256" key="8">
    <source>
        <dbReference type="ARBA" id="ARBA00023315"/>
    </source>
</evidence>
<evidence type="ECO:0000256" key="6">
    <source>
        <dbReference type="ARBA" id="ARBA00022857"/>
    </source>
</evidence>
<dbReference type="UniPathway" id="UPA00094"/>
<dbReference type="RefSeq" id="WP_106408270.1">
    <property type="nucleotide sequence ID" value="NZ_CBCSCN010000001.1"/>
</dbReference>
<dbReference type="InterPro" id="IPR020806">
    <property type="entry name" value="PKS_PP-bd"/>
</dbReference>
<dbReference type="InterPro" id="IPR006162">
    <property type="entry name" value="Ppantetheine_attach_site"/>
</dbReference>
<dbReference type="Pfam" id="PF00109">
    <property type="entry name" value="ketoacyl-synt"/>
    <property type="match status" value="4"/>
</dbReference>
<dbReference type="Pfam" id="PF22621">
    <property type="entry name" value="CurL-like_PKS_C"/>
    <property type="match status" value="1"/>
</dbReference>
<dbReference type="InterPro" id="IPR016039">
    <property type="entry name" value="Thiolase-like"/>
</dbReference>
<feature type="domain" description="Carrier" evidence="10">
    <location>
        <begin position="3516"/>
        <end position="3591"/>
    </location>
</feature>
<dbReference type="GO" id="GO:0006633">
    <property type="term" value="P:fatty acid biosynthetic process"/>
    <property type="evidence" value="ECO:0007669"/>
    <property type="project" value="UniProtKB-UniPathway"/>
</dbReference>
<dbReference type="CDD" id="cd02440">
    <property type="entry name" value="AdoMet_MTases"/>
    <property type="match status" value="1"/>
</dbReference>